<gene>
    <name evidence="2" type="primary">gb23469</name>
    <name evidence="2" type="ORF">PR202_gb23469</name>
</gene>
<sequence length="223" mass="25128">MPCWVTPFPIKYLGLPLSTKKIPKAHLQPLVDKVAAKLPLWQGPLMPRSSRLVLIKSVLASLPIYALMAEKLPPWVIEEINSIYRRFFWAGGDTDIRGKCMVNWTLVCSPKEFGGLGVLDFKLAGFALRVIWLWMQRTAEDLAWSELKLASESEIQAFFDVSVVVMVGKGTRTLFWMDRWIDGKSISEIAPAVNEAGPVDNGVESESAESRKENSRKPTKWTH</sequence>
<evidence type="ECO:0000313" key="3">
    <source>
        <dbReference type="Proteomes" id="UP001054889"/>
    </source>
</evidence>
<dbReference type="Proteomes" id="UP001054889">
    <property type="component" value="Unassembled WGS sequence"/>
</dbReference>
<keyword evidence="3" id="KW-1185">Reference proteome</keyword>
<evidence type="ECO:0000313" key="2">
    <source>
        <dbReference type="EMBL" id="GJN34773.1"/>
    </source>
</evidence>
<protein>
    <submittedName>
        <fullName evidence="2">Uncharacterized protein</fullName>
    </submittedName>
</protein>
<dbReference type="EMBL" id="BQKI01000086">
    <property type="protein sequence ID" value="GJN34773.1"/>
    <property type="molecule type" value="Genomic_DNA"/>
</dbReference>
<organism evidence="2 3">
    <name type="scientific">Eleusine coracana subsp. coracana</name>
    <dbReference type="NCBI Taxonomy" id="191504"/>
    <lineage>
        <taxon>Eukaryota</taxon>
        <taxon>Viridiplantae</taxon>
        <taxon>Streptophyta</taxon>
        <taxon>Embryophyta</taxon>
        <taxon>Tracheophyta</taxon>
        <taxon>Spermatophyta</taxon>
        <taxon>Magnoliopsida</taxon>
        <taxon>Liliopsida</taxon>
        <taxon>Poales</taxon>
        <taxon>Poaceae</taxon>
        <taxon>PACMAD clade</taxon>
        <taxon>Chloridoideae</taxon>
        <taxon>Cynodonteae</taxon>
        <taxon>Eleusininae</taxon>
        <taxon>Eleusine</taxon>
    </lineage>
</organism>
<dbReference type="PANTHER" id="PTHR33116">
    <property type="entry name" value="REVERSE TRANSCRIPTASE ZINC-BINDING DOMAIN-CONTAINING PROTEIN-RELATED-RELATED"/>
    <property type="match status" value="1"/>
</dbReference>
<dbReference type="PANTHER" id="PTHR33116:SF78">
    <property type="entry name" value="OS12G0587133 PROTEIN"/>
    <property type="match status" value="1"/>
</dbReference>
<comment type="caution">
    <text evidence="2">The sequence shown here is derived from an EMBL/GenBank/DDBJ whole genome shotgun (WGS) entry which is preliminary data.</text>
</comment>
<accession>A0AAV5FIR3</accession>
<reference evidence="2" key="2">
    <citation type="submission" date="2021-12" db="EMBL/GenBank/DDBJ databases">
        <title>Resequencing data analysis of finger millet.</title>
        <authorList>
            <person name="Hatakeyama M."/>
            <person name="Aluri S."/>
            <person name="Balachadran M.T."/>
            <person name="Sivarajan S.R."/>
            <person name="Poveda L."/>
            <person name="Shimizu-Inatsugi R."/>
            <person name="Schlapbach R."/>
            <person name="Sreeman S.M."/>
            <person name="Shimizu K.K."/>
        </authorList>
    </citation>
    <scope>NUCLEOTIDE SEQUENCE</scope>
</reference>
<reference evidence="2" key="1">
    <citation type="journal article" date="2018" name="DNA Res.">
        <title>Multiple hybrid de novo genome assembly of finger millet, an orphan allotetraploid crop.</title>
        <authorList>
            <person name="Hatakeyama M."/>
            <person name="Aluri S."/>
            <person name="Balachadran M.T."/>
            <person name="Sivarajan S.R."/>
            <person name="Patrignani A."/>
            <person name="Gruter S."/>
            <person name="Poveda L."/>
            <person name="Shimizu-Inatsugi R."/>
            <person name="Baeten J."/>
            <person name="Francoijs K.J."/>
            <person name="Nataraja K.N."/>
            <person name="Reddy Y.A.N."/>
            <person name="Phadnis S."/>
            <person name="Ravikumar R.L."/>
            <person name="Schlapbach R."/>
            <person name="Sreeman S.M."/>
            <person name="Shimizu K.K."/>
        </authorList>
    </citation>
    <scope>NUCLEOTIDE SEQUENCE</scope>
</reference>
<proteinExistence type="predicted"/>
<dbReference type="AlphaFoldDB" id="A0AAV5FIR3"/>
<feature type="region of interest" description="Disordered" evidence="1">
    <location>
        <begin position="195"/>
        <end position="223"/>
    </location>
</feature>
<evidence type="ECO:0000256" key="1">
    <source>
        <dbReference type="SAM" id="MobiDB-lite"/>
    </source>
</evidence>
<name>A0AAV5FIR3_ELECO</name>